<sequence length="173" mass="19892">MTRNIHWYIRSCHTCQITKHRTVEKGGELQPLVTKSPFEIVYMDHFRPCPETVNKNNYILVFTDLLTRWVEVIAVQDLTSENNSKMLLEKIISVHGCPEKILSDNGTLITGNALTSICKKLNIKKIYASPYHPKTNGLTERFNRTLKAMLRAFVNESNEKDGVSKSPYWMSSM</sequence>
<accession>A0A1R1XZ67</accession>
<dbReference type="InterPro" id="IPR036397">
    <property type="entry name" value="RNaseH_sf"/>
</dbReference>
<dbReference type="InterPro" id="IPR012337">
    <property type="entry name" value="RNaseH-like_sf"/>
</dbReference>
<dbReference type="SUPFAM" id="SSF53098">
    <property type="entry name" value="Ribonuclease H-like"/>
    <property type="match status" value="1"/>
</dbReference>
<dbReference type="Proteomes" id="UP000187283">
    <property type="component" value="Unassembled WGS sequence"/>
</dbReference>
<evidence type="ECO:0000313" key="2">
    <source>
        <dbReference type="EMBL" id="OMJ19859.1"/>
    </source>
</evidence>
<dbReference type="Gene3D" id="3.30.420.10">
    <property type="entry name" value="Ribonuclease H-like superfamily/Ribonuclease H"/>
    <property type="match status" value="1"/>
</dbReference>
<evidence type="ECO:0000313" key="3">
    <source>
        <dbReference type="Proteomes" id="UP000187283"/>
    </source>
</evidence>
<dbReference type="PANTHER" id="PTHR37984:SF15">
    <property type="entry name" value="INTEGRASE CATALYTIC DOMAIN-CONTAINING PROTEIN"/>
    <property type="match status" value="1"/>
</dbReference>
<dbReference type="InterPro" id="IPR001584">
    <property type="entry name" value="Integrase_cat-core"/>
</dbReference>
<comment type="caution">
    <text evidence="2">The sequence shown here is derived from an EMBL/GenBank/DDBJ whole genome shotgun (WGS) entry which is preliminary data.</text>
</comment>
<dbReference type="PROSITE" id="PS50994">
    <property type="entry name" value="INTEGRASE"/>
    <property type="match status" value="1"/>
</dbReference>
<reference evidence="2 3" key="1">
    <citation type="submission" date="2017-01" db="EMBL/GenBank/DDBJ databases">
        <authorList>
            <person name="Mah S.A."/>
            <person name="Swanson W.J."/>
            <person name="Moy G.W."/>
            <person name="Vacquier V.D."/>
        </authorList>
    </citation>
    <scope>NUCLEOTIDE SEQUENCE [LARGE SCALE GENOMIC DNA]</scope>
    <source>
        <strain evidence="2 3">GSMNP</strain>
    </source>
</reference>
<dbReference type="EMBL" id="LSSN01001378">
    <property type="protein sequence ID" value="OMJ19859.1"/>
    <property type="molecule type" value="Genomic_DNA"/>
</dbReference>
<dbReference type="STRING" id="133412.A0A1R1XZ67"/>
<feature type="domain" description="Integrase catalytic" evidence="1">
    <location>
        <begin position="33"/>
        <end position="173"/>
    </location>
</feature>
<dbReference type="GO" id="GO:0003676">
    <property type="term" value="F:nucleic acid binding"/>
    <property type="evidence" value="ECO:0007669"/>
    <property type="project" value="InterPro"/>
</dbReference>
<dbReference type="Pfam" id="PF00665">
    <property type="entry name" value="rve"/>
    <property type="match status" value="1"/>
</dbReference>
<gene>
    <name evidence="2" type="ORF">AYI70_g4464</name>
</gene>
<proteinExistence type="predicted"/>
<evidence type="ECO:0000259" key="1">
    <source>
        <dbReference type="PROSITE" id="PS50994"/>
    </source>
</evidence>
<keyword evidence="3" id="KW-1185">Reference proteome</keyword>
<dbReference type="OrthoDB" id="5592268at2759"/>
<organism evidence="2 3">
    <name type="scientific">Smittium culicis</name>
    <dbReference type="NCBI Taxonomy" id="133412"/>
    <lineage>
        <taxon>Eukaryota</taxon>
        <taxon>Fungi</taxon>
        <taxon>Fungi incertae sedis</taxon>
        <taxon>Zoopagomycota</taxon>
        <taxon>Kickxellomycotina</taxon>
        <taxon>Harpellomycetes</taxon>
        <taxon>Harpellales</taxon>
        <taxon>Legeriomycetaceae</taxon>
        <taxon>Smittium</taxon>
    </lineage>
</organism>
<dbReference type="GO" id="GO:0015074">
    <property type="term" value="P:DNA integration"/>
    <property type="evidence" value="ECO:0007669"/>
    <property type="project" value="InterPro"/>
</dbReference>
<dbReference type="GO" id="GO:0005634">
    <property type="term" value="C:nucleus"/>
    <property type="evidence" value="ECO:0007669"/>
    <property type="project" value="UniProtKB-ARBA"/>
</dbReference>
<dbReference type="InterPro" id="IPR050951">
    <property type="entry name" value="Retrovirus_Pol_polyprotein"/>
</dbReference>
<name>A0A1R1XZ67_9FUNG</name>
<dbReference type="AlphaFoldDB" id="A0A1R1XZ67"/>
<dbReference type="PANTHER" id="PTHR37984">
    <property type="entry name" value="PROTEIN CBG26694"/>
    <property type="match status" value="1"/>
</dbReference>
<protein>
    <submittedName>
        <fullName evidence="2">Transposon Tf2-9 polyprotein</fullName>
    </submittedName>
</protein>